<dbReference type="InterPro" id="IPR051601">
    <property type="entry name" value="Serine_prot/Carboxylest_S33"/>
</dbReference>
<proteinExistence type="inferred from homology"/>
<keyword evidence="3" id="KW-0472">Membrane</keyword>
<dbReference type="Gene3D" id="3.40.50.1820">
    <property type="entry name" value="alpha/beta hydrolase"/>
    <property type="match status" value="1"/>
</dbReference>
<keyword evidence="5" id="KW-0645">Protease</keyword>
<keyword evidence="3" id="KW-1133">Transmembrane helix</keyword>
<keyword evidence="2" id="KW-0378">Hydrolase</keyword>
<dbReference type="PANTHER" id="PTHR43248">
    <property type="entry name" value="2-SUCCINYL-6-HYDROXY-2,4-CYCLOHEXADIENE-1-CARBOXYLATE SYNTHASE"/>
    <property type="match status" value="1"/>
</dbReference>
<evidence type="ECO:0000313" key="6">
    <source>
        <dbReference type="Proteomes" id="UP000295083"/>
    </source>
</evidence>
<dbReference type="GO" id="GO:0004177">
    <property type="term" value="F:aminopeptidase activity"/>
    <property type="evidence" value="ECO:0007669"/>
    <property type="project" value="UniProtKB-KW"/>
</dbReference>
<dbReference type="Pfam" id="PF08386">
    <property type="entry name" value="Abhydrolase_4"/>
    <property type="match status" value="1"/>
</dbReference>
<keyword evidence="3" id="KW-0812">Transmembrane</keyword>
<protein>
    <submittedName>
        <fullName evidence="5">Tripeptidyl aminopeptidase</fullName>
    </submittedName>
</protein>
<name>A0A4R8PWD7_9PEZI</name>
<accession>A0A4R8PWD7</accession>
<dbReference type="AlphaFoldDB" id="A0A4R8PWD7"/>
<organism evidence="5 6">
    <name type="scientific">Colletotrichum spinosum</name>
    <dbReference type="NCBI Taxonomy" id="1347390"/>
    <lineage>
        <taxon>Eukaryota</taxon>
        <taxon>Fungi</taxon>
        <taxon>Dikarya</taxon>
        <taxon>Ascomycota</taxon>
        <taxon>Pezizomycotina</taxon>
        <taxon>Sordariomycetes</taxon>
        <taxon>Hypocreomycetidae</taxon>
        <taxon>Glomerellales</taxon>
        <taxon>Glomerellaceae</taxon>
        <taxon>Colletotrichum</taxon>
        <taxon>Colletotrichum orbiculare species complex</taxon>
    </lineage>
</organism>
<evidence type="ECO:0000256" key="2">
    <source>
        <dbReference type="ARBA" id="ARBA00022801"/>
    </source>
</evidence>
<comment type="caution">
    <text evidence="5">The sequence shown here is derived from an EMBL/GenBank/DDBJ whole genome shotgun (WGS) entry which is preliminary data.</text>
</comment>
<feature type="transmembrane region" description="Helical" evidence="3">
    <location>
        <begin position="21"/>
        <end position="42"/>
    </location>
</feature>
<dbReference type="SUPFAM" id="SSF53474">
    <property type="entry name" value="alpha/beta-Hydrolases"/>
    <property type="match status" value="2"/>
</dbReference>
<gene>
    <name evidence="5" type="primary">tap-0</name>
    <name evidence="5" type="ORF">C8035_v007520</name>
</gene>
<dbReference type="InterPro" id="IPR029058">
    <property type="entry name" value="AB_hydrolase_fold"/>
</dbReference>
<evidence type="ECO:0000313" key="5">
    <source>
        <dbReference type="EMBL" id="TDZ28550.1"/>
    </source>
</evidence>
<dbReference type="EMBL" id="QAPG01000834">
    <property type="protein sequence ID" value="TDZ28550.1"/>
    <property type="molecule type" value="Genomic_DNA"/>
</dbReference>
<evidence type="ECO:0000259" key="4">
    <source>
        <dbReference type="Pfam" id="PF08386"/>
    </source>
</evidence>
<sequence length="621" mass="68551">MRDKRDYHFCDEARQSRTNGAVQRVWPAILAIIGLASMLYTLCSTTPAFRTEHAGDYHVLADQKSDETDFDWTSLSPSRDLEYVPCYGRFECARLLLPMDWTAPEDEWLDHEVAIAMIRQPANISVTDPRYGGEVYINPGGPGAQGITTVTGRLNGHLTHAINGDNTDEKVFDIVSFDPRGVGFSTPVISCFDDLVSRQLWHQLGATYGNIDSSERSFDMHWARAKSLGQLCHVCNVSGRGLAMSTVTTPFVARDMLAMVEKSGEERERRARAMVGKDQELPESLRYEPGNEVLQYWGFSYGAFLGGTFASLYPDRVGRMIVDGCGDWADNASGEFQGFLLDTDKEWSEFFKLCHAAGPSRCALHDADGPGAMEKSIHGLLDALGRDPITIFEDGMRFPELFTRETLIQGIFGKLYSPYKDGAWIKLAQTLSELLSGNITAGVVDMLPSRKFRASTAGCRTPDCVTEGMGEGFWSEINYGIYCPDGQDFRNLSKSEMKTWFDGIRKQSPLFGGAFATTSKMPCVGYPVRPKWRFEGPFGGKTKTPMLFVGNTLDPVAPIAGTRMNVPLFEGAVFLQQDSVGHCSVAAPSNCTVSHIRSYLVSGILPDDGTVCPVDKLPFDD</sequence>
<evidence type="ECO:0000256" key="3">
    <source>
        <dbReference type="SAM" id="Phobius"/>
    </source>
</evidence>
<dbReference type="Proteomes" id="UP000295083">
    <property type="component" value="Unassembled WGS sequence"/>
</dbReference>
<dbReference type="PANTHER" id="PTHR43248:SF25">
    <property type="entry name" value="AB HYDROLASE-1 DOMAIN-CONTAINING PROTEIN-RELATED"/>
    <property type="match status" value="1"/>
</dbReference>
<evidence type="ECO:0000256" key="1">
    <source>
        <dbReference type="ARBA" id="ARBA00010088"/>
    </source>
</evidence>
<comment type="similarity">
    <text evidence="1">Belongs to the peptidase S33 family.</text>
</comment>
<keyword evidence="6" id="KW-1185">Reference proteome</keyword>
<dbReference type="InterPro" id="IPR013595">
    <property type="entry name" value="Pept_S33_TAP-like_C"/>
</dbReference>
<reference evidence="5 6" key="1">
    <citation type="submission" date="2018-11" db="EMBL/GenBank/DDBJ databases">
        <title>Genome sequence and assembly of Colletotrichum spinosum.</title>
        <authorList>
            <person name="Gan P."/>
            <person name="Shirasu K."/>
        </authorList>
    </citation>
    <scope>NUCLEOTIDE SEQUENCE [LARGE SCALE GENOMIC DNA]</scope>
    <source>
        <strain evidence="5 6">CBS 515.97</strain>
    </source>
</reference>
<feature type="domain" description="Peptidase S33 tripeptidyl aminopeptidase-like C-terminal" evidence="4">
    <location>
        <begin position="509"/>
        <end position="612"/>
    </location>
</feature>
<keyword evidence="5" id="KW-0031">Aminopeptidase</keyword>